<gene>
    <name evidence="11" type="primary">HYAL5</name>
    <name evidence="11" type="ORF">AMEX_G3719</name>
</gene>
<dbReference type="FunFam" id="3.20.20.70:FF:000065">
    <property type="entry name" value="Hyaluronidase"/>
    <property type="match status" value="1"/>
</dbReference>
<keyword evidence="10" id="KW-0812">Transmembrane</keyword>
<evidence type="ECO:0000256" key="1">
    <source>
        <dbReference type="ARBA" id="ARBA00000251"/>
    </source>
</evidence>
<keyword evidence="5 9" id="KW-0326">Glycosidase</keyword>
<evidence type="ECO:0000313" key="11">
    <source>
        <dbReference type="EMBL" id="KAG9280955.1"/>
    </source>
</evidence>
<feature type="active site" description="Proton donor" evidence="6">
    <location>
        <position position="148"/>
    </location>
</feature>
<evidence type="ECO:0000256" key="3">
    <source>
        <dbReference type="ARBA" id="ARBA00022801"/>
    </source>
</evidence>
<comment type="caution">
    <text evidence="11">The sequence shown here is derived from an EMBL/GenBank/DDBJ whole genome shotgun (WGS) entry which is preliminary data.</text>
</comment>
<evidence type="ECO:0000256" key="4">
    <source>
        <dbReference type="ARBA" id="ARBA00023157"/>
    </source>
</evidence>
<dbReference type="GO" id="GO:0004415">
    <property type="term" value="F:hyalurononglucosaminidase activity"/>
    <property type="evidence" value="ECO:0007669"/>
    <property type="project" value="UniProtKB-UniRule"/>
</dbReference>
<dbReference type="PRINTS" id="PR00846">
    <property type="entry name" value="GLHYDRLASE56"/>
</dbReference>
<dbReference type="InterPro" id="IPR017853">
    <property type="entry name" value="GH"/>
</dbReference>
<dbReference type="PANTHER" id="PTHR11769">
    <property type="entry name" value="HYALURONIDASE"/>
    <property type="match status" value="1"/>
</dbReference>
<dbReference type="Pfam" id="PF01630">
    <property type="entry name" value="Glyco_hydro_56"/>
    <property type="match status" value="1"/>
</dbReference>
<dbReference type="PANTHER" id="PTHR11769:SF20">
    <property type="entry name" value="HYALURONIDASE PH-20"/>
    <property type="match status" value="1"/>
</dbReference>
<accession>A0A8T2MG72</accession>
<evidence type="ECO:0000313" key="12">
    <source>
        <dbReference type="Proteomes" id="UP000752171"/>
    </source>
</evidence>
<dbReference type="Gene3D" id="3.20.20.70">
    <property type="entry name" value="Aldolase class I"/>
    <property type="match status" value="1"/>
</dbReference>
<reference evidence="11 12" key="1">
    <citation type="submission" date="2021-07" db="EMBL/GenBank/DDBJ databases">
        <authorList>
            <person name="Imarazene B."/>
            <person name="Zahm M."/>
            <person name="Klopp C."/>
            <person name="Cabau C."/>
            <person name="Beille S."/>
            <person name="Jouanno E."/>
            <person name="Castinel A."/>
            <person name="Lluch J."/>
            <person name="Gil L."/>
            <person name="Kuchtly C."/>
            <person name="Lopez Roques C."/>
            <person name="Donnadieu C."/>
            <person name="Parrinello H."/>
            <person name="Journot L."/>
            <person name="Du K."/>
            <person name="Schartl M."/>
            <person name="Retaux S."/>
            <person name="Guiguen Y."/>
        </authorList>
    </citation>
    <scope>NUCLEOTIDE SEQUENCE [LARGE SCALE GENOMIC DNA]</scope>
    <source>
        <strain evidence="11">Pach_M1</strain>
        <tissue evidence="11">Testis</tissue>
    </source>
</reference>
<feature type="transmembrane region" description="Helical" evidence="10">
    <location>
        <begin position="12"/>
        <end position="34"/>
    </location>
</feature>
<feature type="non-terminal residue" evidence="11">
    <location>
        <position position="1"/>
    </location>
</feature>
<evidence type="ECO:0000256" key="6">
    <source>
        <dbReference type="PIRSR" id="PIRSR038193-1"/>
    </source>
</evidence>
<feature type="glycosylation site" description="N-linked (GlcNAc...) asparagine" evidence="7">
    <location>
        <position position="372"/>
    </location>
</feature>
<evidence type="ECO:0000256" key="10">
    <source>
        <dbReference type="SAM" id="Phobius"/>
    </source>
</evidence>
<dbReference type="EMBL" id="JAICCE010000002">
    <property type="protein sequence ID" value="KAG9280955.1"/>
    <property type="molecule type" value="Genomic_DNA"/>
</dbReference>
<feature type="disulfide bond" evidence="8">
    <location>
        <begin position="385"/>
        <end position="438"/>
    </location>
</feature>
<keyword evidence="10" id="KW-0472">Membrane</keyword>
<comment type="similarity">
    <text evidence="2 9">Belongs to the glycosyl hydrolase 56 family.</text>
</comment>
<evidence type="ECO:0000256" key="2">
    <source>
        <dbReference type="ARBA" id="ARBA00008871"/>
    </source>
</evidence>
<dbReference type="InterPro" id="IPR013785">
    <property type="entry name" value="Aldolase_TIM"/>
</dbReference>
<organism evidence="11 12">
    <name type="scientific">Astyanax mexicanus</name>
    <name type="common">Blind cave fish</name>
    <name type="synonym">Astyanax fasciatus mexicanus</name>
    <dbReference type="NCBI Taxonomy" id="7994"/>
    <lineage>
        <taxon>Eukaryota</taxon>
        <taxon>Metazoa</taxon>
        <taxon>Chordata</taxon>
        <taxon>Craniata</taxon>
        <taxon>Vertebrata</taxon>
        <taxon>Euteleostomi</taxon>
        <taxon>Actinopterygii</taxon>
        <taxon>Neopterygii</taxon>
        <taxon>Teleostei</taxon>
        <taxon>Ostariophysi</taxon>
        <taxon>Characiformes</taxon>
        <taxon>Characoidei</taxon>
        <taxon>Acestrorhamphidae</taxon>
        <taxon>Acestrorhamphinae</taxon>
        <taxon>Astyanax</taxon>
    </lineage>
</organism>
<evidence type="ECO:0000256" key="8">
    <source>
        <dbReference type="PIRSR" id="PIRSR038193-3"/>
    </source>
</evidence>
<feature type="disulfide bond" evidence="8">
    <location>
        <begin position="440"/>
        <end position="446"/>
    </location>
</feature>
<keyword evidence="10" id="KW-1133">Transmembrane helix</keyword>
<dbReference type="PIRSF" id="PIRSF038193">
    <property type="entry name" value="Hyaluronidase"/>
    <property type="match status" value="1"/>
</dbReference>
<evidence type="ECO:0000256" key="5">
    <source>
        <dbReference type="ARBA" id="ARBA00023295"/>
    </source>
</evidence>
<comment type="catalytic activity">
    <reaction evidence="1 9">
        <text>Random hydrolysis of (1-&gt;4)-linkages between N-acetyl-beta-D-glucosamine and D-glucuronate residues in hyaluronate.</text>
        <dbReference type="EC" id="3.2.1.35"/>
    </reaction>
</comment>
<dbReference type="GO" id="GO:0005975">
    <property type="term" value="P:carbohydrate metabolic process"/>
    <property type="evidence" value="ECO:0007669"/>
    <property type="project" value="InterPro"/>
</dbReference>
<evidence type="ECO:0000256" key="9">
    <source>
        <dbReference type="RuleBase" id="RU610713"/>
    </source>
</evidence>
<keyword evidence="3 9" id="KW-0378">Hydrolase</keyword>
<dbReference type="AlphaFoldDB" id="A0A8T2MG72"/>
<keyword evidence="4 8" id="KW-1015">Disulfide bond</keyword>
<proteinExistence type="inferred from homology"/>
<feature type="disulfide bond" evidence="8">
    <location>
        <begin position="224"/>
        <end position="238"/>
    </location>
</feature>
<dbReference type="Proteomes" id="UP000752171">
    <property type="component" value="Unassembled WGS sequence"/>
</dbReference>
<dbReference type="GO" id="GO:0030214">
    <property type="term" value="P:hyaluronan catabolic process"/>
    <property type="evidence" value="ECO:0007669"/>
    <property type="project" value="TreeGrafter"/>
</dbReference>
<dbReference type="GO" id="GO:0001669">
    <property type="term" value="C:acrosomal vesicle"/>
    <property type="evidence" value="ECO:0007669"/>
    <property type="project" value="TreeGrafter"/>
</dbReference>
<name>A0A8T2MG72_ASTMX</name>
<protein>
    <recommendedName>
        <fullName evidence="9">Hyaluronidase</fullName>
        <ecNumber evidence="9">3.2.1.35</ecNumber>
    </recommendedName>
</protein>
<sequence>AEQVHRNEDTHFFYCWSSIYLSILIICLSCYFNNASSQPPTAAPLIKDTPFAIIWNAPVDVCKNLKIGLDLSAFQAVTTPASVPNQFLFLFYTDRLGLYPYVDPATKQEYNGGIPQKAPLKASLKKATSDIAKYIPNSTPGLAVIDWESWRPLWVRNWDAKQIYRKLSIDSVLAQNSSLSTSMATNIAKERFQTAARDYMEDTIQLGIEQRPEQLWGFYLYPECYNFNWNFPDYTGNCPPTEEARNNELLWLWESSTALFPSAYLPLTLKDDPKAALFVRGVVKEAVRVSALPKKNYTSPIYTYFQPLFRDQNRVYLGQEDLVRTIGESAALGASGAVLWGASASFNSKVIKESCEALSAYLLTTLNPHIANVTAAAKLCSTTLCQGNGRCIRKNPNSDDYLYLNSENFSIQKRRGKYVAVGTPTVTDLLNFADKFTCQCYTDLTCSAKLAISYFLCSVQEFKHPYLIVRPYICRLFAVIGWAMVGELKMSVLIGSVYQ</sequence>
<feature type="disulfide bond" evidence="8">
    <location>
        <begin position="380"/>
        <end position="391"/>
    </location>
</feature>
<feature type="disulfide bond" evidence="8">
    <location>
        <begin position="62"/>
        <end position="355"/>
    </location>
</feature>
<dbReference type="InterPro" id="IPR018155">
    <property type="entry name" value="Hyaluronidase"/>
</dbReference>
<evidence type="ECO:0000256" key="7">
    <source>
        <dbReference type="PIRSR" id="PIRSR038193-2"/>
    </source>
</evidence>
<dbReference type="EC" id="3.2.1.35" evidence="9"/>
<dbReference type="SUPFAM" id="SSF51445">
    <property type="entry name" value="(Trans)glycosidases"/>
    <property type="match status" value="1"/>
</dbReference>